<feature type="domain" description="B box-type" evidence="1">
    <location>
        <begin position="40"/>
        <end position="70"/>
    </location>
</feature>
<evidence type="ECO:0000313" key="2">
    <source>
        <dbReference type="EMBL" id="CAG2215597.1"/>
    </source>
</evidence>
<organism evidence="2 3">
    <name type="scientific">Mytilus edulis</name>
    <name type="common">Blue mussel</name>
    <dbReference type="NCBI Taxonomy" id="6550"/>
    <lineage>
        <taxon>Eukaryota</taxon>
        <taxon>Metazoa</taxon>
        <taxon>Spiralia</taxon>
        <taxon>Lophotrochozoa</taxon>
        <taxon>Mollusca</taxon>
        <taxon>Bivalvia</taxon>
        <taxon>Autobranchia</taxon>
        <taxon>Pteriomorphia</taxon>
        <taxon>Mytilida</taxon>
        <taxon>Mytiloidea</taxon>
        <taxon>Mytilidae</taxon>
        <taxon>Mytilinae</taxon>
        <taxon>Mytilus</taxon>
    </lineage>
</organism>
<gene>
    <name evidence="2" type="ORF">MEDL_29375</name>
</gene>
<dbReference type="Pfam" id="PF00643">
    <property type="entry name" value="zf-B_box"/>
    <property type="match status" value="1"/>
</dbReference>
<name>A0A8S3S336_MYTED</name>
<dbReference type="GO" id="GO:0008270">
    <property type="term" value="F:zinc ion binding"/>
    <property type="evidence" value="ECO:0007669"/>
    <property type="project" value="InterPro"/>
</dbReference>
<protein>
    <recommendedName>
        <fullName evidence="1">B box-type domain-containing protein</fullName>
    </recommendedName>
</protein>
<dbReference type="OrthoDB" id="6100019at2759"/>
<dbReference type="Proteomes" id="UP000683360">
    <property type="component" value="Unassembled WGS sequence"/>
</dbReference>
<dbReference type="Gene3D" id="3.30.160.60">
    <property type="entry name" value="Classic Zinc Finger"/>
    <property type="match status" value="1"/>
</dbReference>
<accession>A0A8S3S336</accession>
<dbReference type="EMBL" id="CAJPWZ010001448">
    <property type="protein sequence ID" value="CAG2215597.1"/>
    <property type="molecule type" value="Genomic_DNA"/>
</dbReference>
<keyword evidence="3" id="KW-1185">Reference proteome</keyword>
<comment type="caution">
    <text evidence="2">The sequence shown here is derived from an EMBL/GenBank/DDBJ whole genome shotgun (WGS) entry which is preliminary data.</text>
</comment>
<sequence length="247" mass="28864">MRGRILSRLPKVNKATKLSRGHHLISIDNYRSIQHVTVDQTCRQHNKKFDWFCKSHDEPLCKACVSFEHKICPDVVPLEDVTANAKYSTVIQDLEDTINRSLQNIEDFIRDQTISDTREKAVRFFDELQQRLLQELSSISDECLSESIKDLNDFENSQKTLTKLKEQTLKLKYFASDLHIFLGTRQIYENLNKEIKSLKLATSNSRNYNIELDFHPLIDNLFEQFNKVAKINIEKRESGLLFNDAKI</sequence>
<reference evidence="2" key="1">
    <citation type="submission" date="2021-03" db="EMBL/GenBank/DDBJ databases">
        <authorList>
            <person name="Bekaert M."/>
        </authorList>
    </citation>
    <scope>NUCLEOTIDE SEQUENCE</scope>
</reference>
<dbReference type="AlphaFoldDB" id="A0A8S3S336"/>
<evidence type="ECO:0000259" key="1">
    <source>
        <dbReference type="Pfam" id="PF00643"/>
    </source>
</evidence>
<dbReference type="InterPro" id="IPR000315">
    <property type="entry name" value="Znf_B-box"/>
</dbReference>
<dbReference type="SUPFAM" id="SSF57845">
    <property type="entry name" value="B-box zinc-binding domain"/>
    <property type="match status" value="1"/>
</dbReference>
<proteinExistence type="predicted"/>
<evidence type="ECO:0000313" key="3">
    <source>
        <dbReference type="Proteomes" id="UP000683360"/>
    </source>
</evidence>